<feature type="transmembrane region" description="Helical" evidence="1">
    <location>
        <begin position="153"/>
        <end position="171"/>
    </location>
</feature>
<evidence type="ECO:0000313" key="2">
    <source>
        <dbReference type="EMBL" id="MBC3179687.1"/>
    </source>
</evidence>
<feature type="transmembrane region" description="Helical" evidence="1">
    <location>
        <begin position="79"/>
        <end position="98"/>
    </location>
</feature>
<keyword evidence="1" id="KW-1133">Transmembrane helix</keyword>
<keyword evidence="1" id="KW-0472">Membrane</keyword>
<gene>
    <name evidence="2" type="ORF">H7348_10305</name>
    <name evidence="3" type="ORF">IAU68_10895</name>
</gene>
<sequence>MNTSLFAYFQHQFVASPLRRFLWIVPLIAVLSLGAFFVDGALASALHPALLTVLVLVALQEEETVYSAYGVPRSRAVKLTAFAVVPSVVFGAAVSLAARPDWVGVAGAVGALVAGLVTGSRYIDGEVPDPIRVRRSQFGERGYTFELIFKPQLLWAFGVALAHSGMLHLASHIGGETLRDYLGALPLLAWYAVYCMADSPIVGPGVGAAYGVPRRRWMLQYLAGAAASVGLYAAVVAALSPATSAGVAVAAVGGLACAAVGPLLKVRNSELGLFPSMLMFFPVMNATHAPGLLSPEVAVAVAASGILILVGVVFIAAYLGGIMNPKRILKDA</sequence>
<protein>
    <submittedName>
        <fullName evidence="3">Uncharacterized protein</fullName>
    </submittedName>
</protein>
<feature type="transmembrane region" description="Helical" evidence="1">
    <location>
        <begin position="297"/>
        <end position="320"/>
    </location>
</feature>
<keyword evidence="1" id="KW-0812">Transmembrane</keyword>
<feature type="transmembrane region" description="Helical" evidence="1">
    <location>
        <begin position="191"/>
        <end position="212"/>
    </location>
</feature>
<dbReference type="AlphaFoldDB" id="A0A7H0JYL9"/>
<accession>A0A7H0JYL9</accession>
<feature type="transmembrane region" description="Helical" evidence="1">
    <location>
        <begin position="219"/>
        <end position="239"/>
    </location>
</feature>
<feature type="transmembrane region" description="Helical" evidence="1">
    <location>
        <begin position="44"/>
        <end position="59"/>
    </location>
</feature>
<proteinExistence type="predicted"/>
<feature type="transmembrane region" description="Helical" evidence="1">
    <location>
        <begin position="271"/>
        <end position="291"/>
    </location>
</feature>
<dbReference type="RefSeq" id="WP_171194558.1">
    <property type="nucleotide sequence ID" value="NZ_CP061032.1"/>
</dbReference>
<feature type="transmembrane region" description="Helical" evidence="1">
    <location>
        <begin position="21"/>
        <end position="38"/>
    </location>
</feature>
<name>A0A7H0JYL9_9CORY</name>
<dbReference type="EMBL" id="JACMYE010000009">
    <property type="protein sequence ID" value="MBC3179687.1"/>
    <property type="molecule type" value="Genomic_DNA"/>
</dbReference>
<evidence type="ECO:0000313" key="3">
    <source>
        <dbReference type="EMBL" id="QNP90135.1"/>
    </source>
</evidence>
<evidence type="ECO:0000313" key="5">
    <source>
        <dbReference type="Proteomes" id="UP000642876"/>
    </source>
</evidence>
<evidence type="ECO:0000256" key="1">
    <source>
        <dbReference type="SAM" id="Phobius"/>
    </source>
</evidence>
<dbReference type="Proteomes" id="UP000642876">
    <property type="component" value="Unassembled WGS sequence"/>
</dbReference>
<dbReference type="EMBL" id="CP061032">
    <property type="protein sequence ID" value="QNP90135.1"/>
    <property type="molecule type" value="Genomic_DNA"/>
</dbReference>
<feature type="transmembrane region" description="Helical" evidence="1">
    <location>
        <begin position="104"/>
        <end position="123"/>
    </location>
</feature>
<organism evidence="3 4">
    <name type="scientific">Corynebacterium lujinxingii</name>
    <dbReference type="NCBI Taxonomy" id="2763010"/>
    <lineage>
        <taxon>Bacteria</taxon>
        <taxon>Bacillati</taxon>
        <taxon>Actinomycetota</taxon>
        <taxon>Actinomycetes</taxon>
        <taxon>Mycobacteriales</taxon>
        <taxon>Corynebacteriaceae</taxon>
        <taxon>Corynebacterium</taxon>
    </lineage>
</organism>
<evidence type="ECO:0000313" key="4">
    <source>
        <dbReference type="Proteomes" id="UP000516235"/>
    </source>
</evidence>
<feature type="transmembrane region" description="Helical" evidence="1">
    <location>
        <begin position="245"/>
        <end position="264"/>
    </location>
</feature>
<reference evidence="4 5" key="1">
    <citation type="submission" date="2020-08" db="EMBL/GenBank/DDBJ databases">
        <title>novel species in genus Corynebacterium.</title>
        <authorList>
            <person name="Zhang G."/>
        </authorList>
    </citation>
    <scope>NUCLEOTIDE SEQUENCE [LARGE SCALE GENOMIC DNA]</scope>
    <source>
        <strain evidence="3">Zg-917</strain>
        <strain evidence="4 5">zg-917</strain>
    </source>
</reference>
<dbReference type="Proteomes" id="UP000516235">
    <property type="component" value="Chromosome"/>
</dbReference>
<keyword evidence="5" id="KW-1185">Reference proteome</keyword>
<dbReference type="KEGG" id="cluj:IAU68_10895"/>